<evidence type="ECO:0000256" key="1">
    <source>
        <dbReference type="SAM" id="Phobius"/>
    </source>
</evidence>
<keyword evidence="3" id="KW-1185">Reference proteome</keyword>
<evidence type="ECO:0000313" key="3">
    <source>
        <dbReference type="Proteomes" id="UP000198703"/>
    </source>
</evidence>
<gene>
    <name evidence="2" type="ORF">SAMN05444370_101544</name>
</gene>
<organism evidence="2 3">
    <name type="scientific">Rubrimonas cliftonensis</name>
    <dbReference type="NCBI Taxonomy" id="89524"/>
    <lineage>
        <taxon>Bacteria</taxon>
        <taxon>Pseudomonadati</taxon>
        <taxon>Pseudomonadota</taxon>
        <taxon>Alphaproteobacteria</taxon>
        <taxon>Rhodobacterales</taxon>
        <taxon>Paracoccaceae</taxon>
        <taxon>Rubrimonas</taxon>
    </lineage>
</organism>
<evidence type="ECO:0008006" key="4">
    <source>
        <dbReference type="Google" id="ProtNLM"/>
    </source>
</evidence>
<protein>
    <recommendedName>
        <fullName evidence="4">LytR cell envelope-related transcriptional attenuator</fullName>
    </recommendedName>
</protein>
<dbReference type="EMBL" id="FNQM01000001">
    <property type="protein sequence ID" value="SDZ82659.1"/>
    <property type="molecule type" value="Genomic_DNA"/>
</dbReference>
<keyword evidence="1" id="KW-0472">Membrane</keyword>
<name>A0A1H3W6A6_9RHOB</name>
<dbReference type="Proteomes" id="UP000198703">
    <property type="component" value="Unassembled WGS sequence"/>
</dbReference>
<dbReference type="RefSeq" id="WP_093248084.1">
    <property type="nucleotide sequence ID" value="NZ_FNQM01000001.1"/>
</dbReference>
<keyword evidence="1" id="KW-1133">Transmembrane helix</keyword>
<reference evidence="2 3" key="1">
    <citation type="submission" date="2016-10" db="EMBL/GenBank/DDBJ databases">
        <authorList>
            <person name="de Groot N.N."/>
        </authorList>
    </citation>
    <scope>NUCLEOTIDE SEQUENCE [LARGE SCALE GENOMIC DNA]</scope>
    <source>
        <strain evidence="2 3">DSM 15345</strain>
    </source>
</reference>
<proteinExistence type="predicted"/>
<dbReference type="AlphaFoldDB" id="A0A1H3W6A6"/>
<keyword evidence="1" id="KW-0812">Transmembrane</keyword>
<sequence>MSRSKDIEATEVADQPSASDAAWAKFEALLAKRAATAPAGDAFPVAMPNRKRDAGASAPCALEARSRLDGELRAEPATAARKSVSPAPAAGRPRRLASVALGGLLALATVVGTIVLLEMTTPKPFRPGGEPLATGTPETMHGLAASASPGATPPARQAVTHAPTQASTPTPEGAFTAPDFAAEAGMAAVRRAARPARPAALSVGPLAAPDRLARWRQAASDPALGAATVRLRHAATSIAAAARASALFRDAGASVSRHGGALVAPDGHEARYFHATDAAAAHAAASALGGGATARDYTSYLPKPAAGVIEVWLAGE</sequence>
<accession>A0A1H3W6A6</accession>
<feature type="transmembrane region" description="Helical" evidence="1">
    <location>
        <begin position="96"/>
        <end position="117"/>
    </location>
</feature>
<evidence type="ECO:0000313" key="2">
    <source>
        <dbReference type="EMBL" id="SDZ82659.1"/>
    </source>
</evidence>